<sequence length="78" mass="8434">MSAPGSAAQATSGPVVPESGQADALAKAYVAHQVHRWEQVPSGRVFPPQEVYAWPEVPGYAPWFEAAKAVSEFVRRLL</sequence>
<proteinExistence type="predicted"/>
<reference evidence="2" key="1">
    <citation type="submission" date="2017-03" db="EMBL/GenBank/DDBJ databases">
        <title>Phytopthora megakarya and P. palmivora, two closely related causual agents of cacao black pod achieved similar genome size and gene model numbers by different mechanisms.</title>
        <authorList>
            <person name="Ali S."/>
            <person name="Shao J."/>
            <person name="Larry D.J."/>
            <person name="Kronmiller B."/>
            <person name="Shen D."/>
            <person name="Strem M.D."/>
            <person name="Melnick R.L."/>
            <person name="Guiltinan M.J."/>
            <person name="Tyler B.M."/>
            <person name="Meinhardt L.W."/>
            <person name="Bailey B.A."/>
        </authorList>
    </citation>
    <scope>NUCLEOTIDE SEQUENCE [LARGE SCALE GENOMIC DNA]</scope>
    <source>
        <strain evidence="2">zdho120</strain>
    </source>
</reference>
<dbReference type="OrthoDB" id="145173at2759"/>
<dbReference type="Proteomes" id="UP000198211">
    <property type="component" value="Unassembled WGS sequence"/>
</dbReference>
<dbReference type="AlphaFoldDB" id="A0A225VK15"/>
<keyword evidence="2" id="KW-1185">Reference proteome</keyword>
<evidence type="ECO:0000313" key="2">
    <source>
        <dbReference type="Proteomes" id="UP000198211"/>
    </source>
</evidence>
<gene>
    <name evidence="1" type="ORF">PHMEG_00023154</name>
</gene>
<evidence type="ECO:0000313" key="1">
    <source>
        <dbReference type="EMBL" id="OWZ04870.1"/>
    </source>
</evidence>
<accession>A0A225VK15</accession>
<dbReference type="EMBL" id="NBNE01004731">
    <property type="protein sequence ID" value="OWZ04870.1"/>
    <property type="molecule type" value="Genomic_DNA"/>
</dbReference>
<organism evidence="1 2">
    <name type="scientific">Phytophthora megakarya</name>
    <dbReference type="NCBI Taxonomy" id="4795"/>
    <lineage>
        <taxon>Eukaryota</taxon>
        <taxon>Sar</taxon>
        <taxon>Stramenopiles</taxon>
        <taxon>Oomycota</taxon>
        <taxon>Peronosporomycetes</taxon>
        <taxon>Peronosporales</taxon>
        <taxon>Peronosporaceae</taxon>
        <taxon>Phytophthora</taxon>
    </lineage>
</organism>
<comment type="caution">
    <text evidence="1">The sequence shown here is derived from an EMBL/GenBank/DDBJ whole genome shotgun (WGS) entry which is preliminary data.</text>
</comment>
<name>A0A225VK15_9STRA</name>
<protein>
    <submittedName>
        <fullName evidence="1">Uncharacterized protein</fullName>
    </submittedName>
</protein>